<feature type="region of interest" description="Disordered" evidence="1">
    <location>
        <begin position="508"/>
        <end position="527"/>
    </location>
</feature>
<feature type="compositionally biased region" description="Low complexity" evidence="1">
    <location>
        <begin position="380"/>
        <end position="393"/>
    </location>
</feature>
<evidence type="ECO:0000256" key="1">
    <source>
        <dbReference type="SAM" id="MobiDB-lite"/>
    </source>
</evidence>
<feature type="compositionally biased region" description="Polar residues" evidence="1">
    <location>
        <begin position="884"/>
        <end position="903"/>
    </location>
</feature>
<dbReference type="OrthoDB" id="10250354at2759"/>
<dbReference type="SMART" id="SM00028">
    <property type="entry name" value="TPR"/>
    <property type="match status" value="6"/>
</dbReference>
<dbReference type="PROSITE" id="PS00636">
    <property type="entry name" value="DNAJ_1"/>
    <property type="match status" value="1"/>
</dbReference>
<feature type="compositionally biased region" description="Low complexity" evidence="1">
    <location>
        <begin position="515"/>
        <end position="527"/>
    </location>
</feature>
<feature type="region of interest" description="Disordered" evidence="1">
    <location>
        <begin position="861"/>
        <end position="927"/>
    </location>
</feature>
<dbReference type="Pfam" id="PF00226">
    <property type="entry name" value="DnaJ"/>
    <property type="match status" value="1"/>
</dbReference>
<protein>
    <recommendedName>
        <fullName evidence="2">J domain-containing protein</fullName>
    </recommendedName>
</protein>
<dbReference type="SUPFAM" id="SSF48452">
    <property type="entry name" value="TPR-like"/>
    <property type="match status" value="2"/>
</dbReference>
<sequence>MPPAVAPDPPRQNPSGPELPAAAAPMASPGLGLGLAPPAGAGPSAGAPPPSRRTPRLAKRRHAPASSSRSRAPSQAPTGTWNPFGGGGTDGPRQDGAAAGFGSVNGGGVGFGKGQTGGFVFGAAPAMSQQAKETIVAAASPSDAPFVFGSVRESLPRFEEGLSTSSKLPDKLEKLNLRTPGDIGVGFGQQKDQKDASSVFGVDISGLVSNSEVNVLPEKLTQLNLGRGVFVQREKGGIASGVSKSFVSPGAHSSAPTSVQGTDAKAMPDKLDQFNIGDQAPSGGRGIEHTNGAPFMFGSTPASDHVDSTNNVSSSGANASSSTAVNGLDGAGVLQEKIARLNIGRNMPLHDVGSHQPEVFTFASGGAPGAVFGKETNSTSDSEFFSANSNASSSNSDFICTANSDTSSSANGTGCSPQEKTSNLSSDNDANTNICSSAHSTVEGVLPEKMTKLNIGSGIPSQRKQDETSTQPPEFFVFRSNVSSFSSAQPASISPTCVQDNVSFQPKEKGRISIDENISNSSYSEENGNQGYGTSSFIFGRGSASQGHAEYALRDEIKKLNINGEGPPLGSTKLHDSVCTEFLFQSKAEATGGYGPVRQPKKESHPFTNSNCSSSFSTFESTMPDFSFGTMNVERETAPDDPCAAKQDLPGCSRETLFGLDSIKSAYRDKKEVHKSKRKNKRPTRLKQHTQVHHVASKETCTNGDLAGDYSPMDCSPYQVETEHVPTEAYVASDQSVNRGDGGISNWNSSCADADLISATEHLIIDADHPMHGDEGRVPNVDASDSNFGSSFSSFEGDLSNASQYSFTNVNIFLNGEHKTGVTEACADGYTYKTLHELSEPDVFQSSSSNFTGFNFSFGASSSPQISASAQRRSTRRKLRTKGTPASKSSTTNSFAQPKSSQDAKGMQVFHEASRNEDSVKEQATKDSSSAALETCETWRNSGNNAYANGHFATAEDYYTRGIKSISHHGTSGHCSRALMLCYSNRAATRMSLGMMREALQDCLTATSIDPSFLKAKVRAANCYLALGDLEDASRSYISCLNSSTSSSEPKMFAEASDGLEKVKRVTEWVSQCKELLEKRASPAATTALELISNALHISPHSDSFKEMKAEALLMLRRYDEVIQLCQESVNPAESNSILSNSNGEPKNSRVSEKTQFSGRYWLPYLICKSYFLSGKLDEALDLLKKHDQVTPVKESDESSYQERFSSLSATIRQLLYLKVCFNIVVHLLTKSKNALAYGICLRDHSHYSLGVRVDQAAGNESFQAGRYSDAVERYSAALACNSESRPFSAVCFCNRAAAYQALGQVTDAIADCSLAIVLDANYPKAISRRATLYEMIRDYGQAANDVRKLILLLEKKANVPGVSPKVLNKHSDLKQARARLSSIEDEVKKDTPLDLYLVLGVEPSCSAADIKKAYRKAALRHHPDKAAQLLVRNENTDDGFWRDVVKEVYADADHLFKTIGEAYNVLSDPDKRQEYDFEEDLRKARKRVSKSRGMHKTPEHNYNNRGFNPRQWQSSRASRSRWYGHSDDYW</sequence>
<dbReference type="InterPro" id="IPR018253">
    <property type="entry name" value="DnaJ_domain_CS"/>
</dbReference>
<dbReference type="InterPro" id="IPR011990">
    <property type="entry name" value="TPR-like_helical_dom_sf"/>
</dbReference>
<feature type="compositionally biased region" description="Pro residues" evidence="1">
    <location>
        <begin position="1"/>
        <end position="12"/>
    </location>
</feature>
<feature type="domain" description="J" evidence="2">
    <location>
        <begin position="1395"/>
        <end position="1480"/>
    </location>
</feature>
<dbReference type="InterPro" id="IPR019734">
    <property type="entry name" value="TPR_rpt"/>
</dbReference>
<feature type="compositionally biased region" description="Basic residues" evidence="1">
    <location>
        <begin position="673"/>
        <end position="692"/>
    </location>
</feature>
<feature type="region of interest" description="Disordered" evidence="1">
    <location>
        <begin position="1487"/>
        <end position="1514"/>
    </location>
</feature>
<dbReference type="CDD" id="cd06257">
    <property type="entry name" value="DnaJ"/>
    <property type="match status" value="1"/>
</dbReference>
<feature type="compositionally biased region" description="Low complexity" evidence="1">
    <location>
        <begin position="308"/>
        <end position="322"/>
    </location>
</feature>
<feature type="compositionally biased region" description="Low complexity" evidence="1">
    <location>
        <begin position="861"/>
        <end position="872"/>
    </location>
</feature>
<proteinExistence type="predicted"/>
<dbReference type="PANTHER" id="PTHR45181:SF4">
    <property type="entry name" value="HEAT SHOCK PROTEIN DNAJ WITH TETRATRICOPEPTIDE REPEAT-CONTAINING PROTEIN"/>
    <property type="match status" value="1"/>
</dbReference>
<organism evidence="3 4">
    <name type="scientific">Digitaria exilis</name>
    <dbReference type="NCBI Taxonomy" id="1010633"/>
    <lineage>
        <taxon>Eukaryota</taxon>
        <taxon>Viridiplantae</taxon>
        <taxon>Streptophyta</taxon>
        <taxon>Embryophyta</taxon>
        <taxon>Tracheophyta</taxon>
        <taxon>Spermatophyta</taxon>
        <taxon>Magnoliopsida</taxon>
        <taxon>Liliopsida</taxon>
        <taxon>Poales</taxon>
        <taxon>Poaceae</taxon>
        <taxon>PACMAD clade</taxon>
        <taxon>Panicoideae</taxon>
        <taxon>Panicodae</taxon>
        <taxon>Paniceae</taxon>
        <taxon>Anthephorinae</taxon>
        <taxon>Digitaria</taxon>
    </lineage>
</organism>
<feature type="compositionally biased region" description="Basic residues" evidence="1">
    <location>
        <begin position="1487"/>
        <end position="1496"/>
    </location>
</feature>
<feature type="compositionally biased region" description="Low complexity" evidence="1">
    <location>
        <begin position="16"/>
        <end position="45"/>
    </location>
</feature>
<dbReference type="SMART" id="SM00271">
    <property type="entry name" value="DnaJ"/>
    <property type="match status" value="1"/>
</dbReference>
<feature type="region of interest" description="Disordered" evidence="1">
    <location>
        <begin position="301"/>
        <end position="322"/>
    </location>
</feature>
<feature type="compositionally biased region" description="Basic residues" evidence="1">
    <location>
        <begin position="53"/>
        <end position="63"/>
    </location>
</feature>
<feature type="compositionally biased region" description="Basic and acidic residues" evidence="1">
    <location>
        <begin position="912"/>
        <end position="925"/>
    </location>
</feature>
<dbReference type="Gene3D" id="1.10.287.110">
    <property type="entry name" value="DnaJ domain"/>
    <property type="match status" value="1"/>
</dbReference>
<accession>A0A835CBZ3</accession>
<dbReference type="PANTHER" id="PTHR45181">
    <property type="entry name" value="HEAT SHOCK PROTEIN DNAJ WITH TETRATRICOPEPTIDE REPEAT-CONTAINING PROTEIN"/>
    <property type="match status" value="1"/>
</dbReference>
<feature type="region of interest" description="Disordered" evidence="1">
    <location>
        <begin position="373"/>
        <end position="393"/>
    </location>
</feature>
<dbReference type="Gene3D" id="1.25.40.10">
    <property type="entry name" value="Tetratricopeptide repeat domain"/>
    <property type="match status" value="2"/>
</dbReference>
<dbReference type="PROSITE" id="PS50076">
    <property type="entry name" value="DNAJ_2"/>
    <property type="match status" value="1"/>
</dbReference>
<dbReference type="InterPro" id="IPR001623">
    <property type="entry name" value="DnaJ_domain"/>
</dbReference>
<evidence type="ECO:0000313" key="4">
    <source>
        <dbReference type="Proteomes" id="UP000636709"/>
    </source>
</evidence>
<dbReference type="InterPro" id="IPR036869">
    <property type="entry name" value="J_dom_sf"/>
</dbReference>
<dbReference type="PRINTS" id="PR00625">
    <property type="entry name" value="JDOMAIN"/>
</dbReference>
<comment type="caution">
    <text evidence="3">The sequence shown here is derived from an EMBL/GenBank/DDBJ whole genome shotgun (WGS) entry which is preliminary data.</text>
</comment>
<dbReference type="GO" id="GO:0005783">
    <property type="term" value="C:endoplasmic reticulum"/>
    <property type="evidence" value="ECO:0007669"/>
    <property type="project" value="UniProtKB-ARBA"/>
</dbReference>
<feature type="region of interest" description="Disordered" evidence="1">
    <location>
        <begin position="670"/>
        <end position="696"/>
    </location>
</feature>
<feature type="region of interest" description="Disordered" evidence="1">
    <location>
        <begin position="1"/>
        <end position="101"/>
    </location>
</feature>
<evidence type="ECO:0000259" key="2">
    <source>
        <dbReference type="PROSITE" id="PS50076"/>
    </source>
</evidence>
<dbReference type="EMBL" id="JACEFO010001700">
    <property type="protein sequence ID" value="KAF8719949.1"/>
    <property type="molecule type" value="Genomic_DNA"/>
</dbReference>
<keyword evidence="4" id="KW-1185">Reference proteome</keyword>
<reference evidence="3" key="1">
    <citation type="submission" date="2020-07" db="EMBL/GenBank/DDBJ databases">
        <title>Genome sequence and genetic diversity analysis of an under-domesticated orphan crop, white fonio (Digitaria exilis).</title>
        <authorList>
            <person name="Bennetzen J.L."/>
            <person name="Chen S."/>
            <person name="Ma X."/>
            <person name="Wang X."/>
            <person name="Yssel A.E.J."/>
            <person name="Chaluvadi S.R."/>
            <person name="Johnson M."/>
            <person name="Gangashetty P."/>
            <person name="Hamidou F."/>
            <person name="Sanogo M.D."/>
            <person name="Zwaenepoel A."/>
            <person name="Wallace J."/>
            <person name="Van De Peer Y."/>
            <person name="Van Deynze A."/>
        </authorList>
    </citation>
    <scope>NUCLEOTIDE SEQUENCE</scope>
    <source>
        <tissue evidence="3">Leaves</tissue>
    </source>
</reference>
<feature type="region of interest" description="Disordered" evidence="1">
    <location>
        <begin position="406"/>
        <end position="429"/>
    </location>
</feature>
<dbReference type="Proteomes" id="UP000636709">
    <property type="component" value="Unassembled WGS sequence"/>
</dbReference>
<feature type="compositionally biased region" description="Low complexity" evidence="1">
    <location>
        <begin position="64"/>
        <end position="83"/>
    </location>
</feature>
<evidence type="ECO:0000313" key="3">
    <source>
        <dbReference type="EMBL" id="KAF8719949.1"/>
    </source>
</evidence>
<name>A0A835CBZ3_9POAL</name>
<gene>
    <name evidence="3" type="ORF">HU200_024715</name>
</gene>
<dbReference type="SUPFAM" id="SSF46565">
    <property type="entry name" value="Chaperone J-domain"/>
    <property type="match status" value="1"/>
</dbReference>